<comment type="caution">
    <text evidence="2">The sequence shown here is derived from an EMBL/GenBank/DDBJ whole genome shotgun (WGS) entry which is preliminary data.</text>
</comment>
<evidence type="ECO:0000313" key="3">
    <source>
        <dbReference type="Proteomes" id="UP000707451"/>
    </source>
</evidence>
<sequence length="330" mass="38443">MEVSWGKDIVLDLILWKTRDIHRLSFMLDPQENRLHQQLKHFPHLLQLVKAASTLPPIKTPTMQAGLPDSTTFLESPLEWWFLSMDNDNTTLTARIGDLFELEIDRNNKFKAAYKRRLSRKSKCIRDDLITQLAGTNTRRMSQAYLDAIQTPHAGVVGDRLAQRIRSLILLDNGKTKVTLGTASTRQIRQYLSPTPEPEPPPTPSTMHPESGTKSQWRKFWKTKIPHRARSFWWRYKRDIIPCGTLRAHRWKQDAHCDAQGCRERKADKNHHVFGCKGKYLAWQFILREYTDKPTWSDEDLHTLLSFKPPICSIKPKYTSPLHNCWRAAL</sequence>
<gene>
    <name evidence="2" type="ORF">KI688_003225</name>
</gene>
<dbReference type="EMBL" id="JAHRHY010000014">
    <property type="protein sequence ID" value="KAG9064046.1"/>
    <property type="molecule type" value="Genomic_DNA"/>
</dbReference>
<protein>
    <recommendedName>
        <fullName evidence="4">Reverse transcriptase zinc-binding domain-containing protein</fullName>
    </recommendedName>
</protein>
<dbReference type="Proteomes" id="UP000707451">
    <property type="component" value="Unassembled WGS sequence"/>
</dbReference>
<proteinExistence type="predicted"/>
<feature type="compositionally biased region" description="Pro residues" evidence="1">
    <location>
        <begin position="195"/>
        <end position="204"/>
    </location>
</feature>
<reference evidence="2" key="1">
    <citation type="submission" date="2021-06" db="EMBL/GenBank/DDBJ databases">
        <title>Genome Sequence of Mortierella hyaline Strain SCG-10, a Cold-Adapted, Nitrate-Reducing Fungus Isolated from Soil in Minnesota, USA.</title>
        <authorList>
            <person name="Aldossari N."/>
        </authorList>
    </citation>
    <scope>NUCLEOTIDE SEQUENCE</scope>
    <source>
        <strain evidence="2">SCG-10</strain>
    </source>
</reference>
<evidence type="ECO:0000256" key="1">
    <source>
        <dbReference type="SAM" id="MobiDB-lite"/>
    </source>
</evidence>
<name>A0A9P8BQL2_9FUNG</name>
<dbReference type="OrthoDB" id="2273311at2759"/>
<accession>A0A9P8BQL2</accession>
<evidence type="ECO:0000313" key="2">
    <source>
        <dbReference type="EMBL" id="KAG9064046.1"/>
    </source>
</evidence>
<dbReference type="AlphaFoldDB" id="A0A9P8BQL2"/>
<organism evidence="2 3">
    <name type="scientific">Linnemannia hyalina</name>
    <dbReference type="NCBI Taxonomy" id="64524"/>
    <lineage>
        <taxon>Eukaryota</taxon>
        <taxon>Fungi</taxon>
        <taxon>Fungi incertae sedis</taxon>
        <taxon>Mucoromycota</taxon>
        <taxon>Mortierellomycotina</taxon>
        <taxon>Mortierellomycetes</taxon>
        <taxon>Mortierellales</taxon>
        <taxon>Mortierellaceae</taxon>
        <taxon>Linnemannia</taxon>
    </lineage>
</organism>
<keyword evidence="3" id="KW-1185">Reference proteome</keyword>
<feature type="region of interest" description="Disordered" evidence="1">
    <location>
        <begin position="185"/>
        <end position="213"/>
    </location>
</feature>
<evidence type="ECO:0008006" key="4">
    <source>
        <dbReference type="Google" id="ProtNLM"/>
    </source>
</evidence>